<evidence type="ECO:0008006" key="3">
    <source>
        <dbReference type="Google" id="ProtNLM"/>
    </source>
</evidence>
<dbReference type="eggNOG" id="ENOG502R3X7">
    <property type="taxonomic scope" value="Eukaryota"/>
</dbReference>
<reference evidence="1 2" key="1">
    <citation type="submission" date="2012-08" db="EMBL/GenBank/DDBJ databases">
        <title>Oryza genome evolution.</title>
        <authorList>
            <person name="Wing R.A."/>
        </authorList>
    </citation>
    <scope>NUCLEOTIDE SEQUENCE</scope>
</reference>
<protein>
    <recommendedName>
        <fullName evidence="3">F-box domain-containing protein</fullName>
    </recommendedName>
</protein>
<dbReference type="STRING" id="77586.A0A0D9VX98"/>
<proteinExistence type="predicted"/>
<sequence length="449" mass="52046">MCQFVKHVHSNKGHLRRLAPRCLAVSRCVCKPWRDLVDERRLLRVADLLPHSLAGFFVNFHNLFDSEFFARPSITGTAASGIFSFLPDTEEFSSSLVEDHCNGLLLFWLSDCVVNPAMGWWARLPPRPPPCKKMDYSHDPYLVFDPAVSPHYEVFLIQTFHLPCDPRYSKRRDHVPDLAVETSEWPPTSYALPVFSSKEGLWQERSFHREGEAACTITDMRLGRNRDQKRNAVYWRGALYIHCQTDFLIRISLNDDSYQVIKTPEYSGSYYDFYLGRSQNGVYLALYEGGCLQVWILDETCSKIRWELKHNKDIKHILLGRNNRQGLGPWILQDIYEDDIMEMLEQNKVKCDPDKEAALEKFEWISDDENALDNDDRVMRGSHGHIDIIGFHPYKEILFLGESLKTGLAYHLNSSKIEDIGDLYPPYCDLELINEQFITASFPYTPCLM</sequence>
<dbReference type="EnsemblPlants" id="LPERR03G24020.1">
    <property type="protein sequence ID" value="LPERR03G24020.1"/>
    <property type="gene ID" value="LPERR03G24020"/>
</dbReference>
<dbReference type="HOGENOM" id="CLU_030606_0_0_1"/>
<evidence type="ECO:0000313" key="2">
    <source>
        <dbReference type="Proteomes" id="UP000032180"/>
    </source>
</evidence>
<reference evidence="1" key="3">
    <citation type="submission" date="2015-04" db="UniProtKB">
        <authorList>
            <consortium name="EnsemblPlants"/>
        </authorList>
    </citation>
    <scope>IDENTIFICATION</scope>
</reference>
<dbReference type="Gramene" id="LPERR03G24020.1">
    <property type="protein sequence ID" value="LPERR03G24020.1"/>
    <property type="gene ID" value="LPERR03G24020"/>
</dbReference>
<dbReference type="PANTHER" id="PTHR34591:SF54">
    <property type="entry name" value="F-BOX DOMAIN CONTAINING PROTEIN, EXPRESSED"/>
    <property type="match status" value="1"/>
</dbReference>
<reference evidence="2" key="2">
    <citation type="submission" date="2013-12" db="EMBL/GenBank/DDBJ databases">
        <authorList>
            <person name="Yu Y."/>
            <person name="Lee S."/>
            <person name="de Baynast K."/>
            <person name="Wissotski M."/>
            <person name="Liu L."/>
            <person name="Talag J."/>
            <person name="Goicoechea J."/>
            <person name="Angelova A."/>
            <person name="Jetty R."/>
            <person name="Kudrna D."/>
            <person name="Golser W."/>
            <person name="Rivera L."/>
            <person name="Zhang J."/>
            <person name="Wing R."/>
        </authorList>
    </citation>
    <scope>NUCLEOTIDE SEQUENCE</scope>
</reference>
<accession>A0A0D9VX98</accession>
<dbReference type="Proteomes" id="UP000032180">
    <property type="component" value="Chromosome 3"/>
</dbReference>
<keyword evidence="2" id="KW-1185">Reference proteome</keyword>
<organism evidence="1 2">
    <name type="scientific">Leersia perrieri</name>
    <dbReference type="NCBI Taxonomy" id="77586"/>
    <lineage>
        <taxon>Eukaryota</taxon>
        <taxon>Viridiplantae</taxon>
        <taxon>Streptophyta</taxon>
        <taxon>Embryophyta</taxon>
        <taxon>Tracheophyta</taxon>
        <taxon>Spermatophyta</taxon>
        <taxon>Magnoliopsida</taxon>
        <taxon>Liliopsida</taxon>
        <taxon>Poales</taxon>
        <taxon>Poaceae</taxon>
        <taxon>BOP clade</taxon>
        <taxon>Oryzoideae</taxon>
        <taxon>Oryzeae</taxon>
        <taxon>Oryzinae</taxon>
        <taxon>Leersia</taxon>
    </lineage>
</organism>
<dbReference type="AlphaFoldDB" id="A0A0D9VX98"/>
<name>A0A0D9VX98_9ORYZ</name>
<evidence type="ECO:0000313" key="1">
    <source>
        <dbReference type="EnsemblPlants" id="LPERR03G24020.1"/>
    </source>
</evidence>
<dbReference type="PANTHER" id="PTHR34591">
    <property type="entry name" value="OS03G0653100 PROTEIN-RELATED"/>
    <property type="match status" value="1"/>
</dbReference>